<dbReference type="SUPFAM" id="SSF48371">
    <property type="entry name" value="ARM repeat"/>
    <property type="match status" value="1"/>
</dbReference>
<evidence type="ECO:0000313" key="5">
    <source>
        <dbReference type="Proteomes" id="UP001054857"/>
    </source>
</evidence>
<keyword evidence="5" id="KW-1185">Reference proteome</keyword>
<dbReference type="InterPro" id="IPR016024">
    <property type="entry name" value="ARM-type_fold"/>
</dbReference>
<dbReference type="InterPro" id="IPR039852">
    <property type="entry name" value="CAND1/CAND2"/>
</dbReference>
<feature type="compositionally biased region" description="Acidic residues" evidence="3">
    <location>
        <begin position="341"/>
        <end position="377"/>
    </location>
</feature>
<feature type="non-terminal residue" evidence="4">
    <location>
        <position position="1"/>
    </location>
</feature>
<evidence type="ECO:0000256" key="2">
    <source>
        <dbReference type="ARBA" id="ARBA00022786"/>
    </source>
</evidence>
<dbReference type="PANTHER" id="PTHR12696">
    <property type="entry name" value="TIP120"/>
    <property type="match status" value="1"/>
</dbReference>
<dbReference type="EMBL" id="BMAR01000001">
    <property type="protein sequence ID" value="GFR41084.1"/>
    <property type="molecule type" value="Genomic_DNA"/>
</dbReference>
<name>A0AAD3DFX0_9CHLO</name>
<comment type="caution">
    <text evidence="4">The sequence shown here is derived from an EMBL/GenBank/DDBJ whole genome shotgun (WGS) entry which is preliminary data.</text>
</comment>
<dbReference type="InterPro" id="IPR011989">
    <property type="entry name" value="ARM-like"/>
</dbReference>
<evidence type="ECO:0000256" key="3">
    <source>
        <dbReference type="SAM" id="MobiDB-lite"/>
    </source>
</evidence>
<evidence type="ECO:0000313" key="4">
    <source>
        <dbReference type="EMBL" id="GFR41084.1"/>
    </source>
</evidence>
<keyword evidence="2" id="KW-0833">Ubl conjugation pathway</keyword>
<keyword evidence="1" id="KW-0677">Repeat</keyword>
<sequence length="412" mass="43663">MANTALVVILEKIASKDKDFRYMATSDLLQELQKDTFKADAELEKKLCAVVLNQLEDQSGDISNLAVSCLGHLARKVADVRAEEMVRQLCDKVAGGGPASGGTSAASKARDAQREIAAIGLKALIKELQGGGGGGAAGGGGVPHASSHLASSAATIIAGRMLEGLAAHKDDSEVVGHVLDILTELIQRAGGLLGAEHCRMRDALLGALAEGRPVMRKRALQGLAALSVFLSDEALAGVVGPLLQQLQQPGLKPDFARTYMQAVGQISRAVGYRFGRYLGTAVPLAIRHCDNAAEGDDELREHCLQALEGFVLRCPHDTRPSLEALQGAALRYMRYDPNYAGEEEEGGDEEDEDMGEGDEEGDEDADGDDADEYSDDEDVSWKVRRAACRLLAALLARYPDALPGLYGAALGE</sequence>
<organism evidence="4 5">
    <name type="scientific">Astrephomene gubernaculifera</name>
    <dbReference type="NCBI Taxonomy" id="47775"/>
    <lineage>
        <taxon>Eukaryota</taxon>
        <taxon>Viridiplantae</taxon>
        <taxon>Chlorophyta</taxon>
        <taxon>core chlorophytes</taxon>
        <taxon>Chlorophyceae</taxon>
        <taxon>CS clade</taxon>
        <taxon>Chlamydomonadales</taxon>
        <taxon>Astrephomenaceae</taxon>
        <taxon>Astrephomene</taxon>
    </lineage>
</organism>
<accession>A0AAD3DFX0</accession>
<proteinExistence type="predicted"/>
<evidence type="ECO:0000256" key="1">
    <source>
        <dbReference type="ARBA" id="ARBA00022737"/>
    </source>
</evidence>
<protein>
    <recommendedName>
        <fullName evidence="6">Cullin-associated NEDD8-dissociated protein 1</fullName>
    </recommendedName>
</protein>
<gene>
    <name evidence="4" type="ORF">Agub_g1724</name>
</gene>
<reference evidence="4 5" key="1">
    <citation type="journal article" date="2021" name="Sci. Rep.">
        <title>Genome sequencing of the multicellular alga Astrephomene provides insights into convergent evolution of germ-soma differentiation.</title>
        <authorList>
            <person name="Yamashita S."/>
            <person name="Yamamoto K."/>
            <person name="Matsuzaki R."/>
            <person name="Suzuki S."/>
            <person name="Yamaguchi H."/>
            <person name="Hirooka S."/>
            <person name="Minakuchi Y."/>
            <person name="Miyagishima S."/>
            <person name="Kawachi M."/>
            <person name="Toyoda A."/>
            <person name="Nozaki H."/>
        </authorList>
    </citation>
    <scope>NUCLEOTIDE SEQUENCE [LARGE SCALE GENOMIC DNA]</scope>
    <source>
        <strain evidence="4 5">NIES-4017</strain>
    </source>
</reference>
<dbReference type="AlphaFoldDB" id="A0AAD3DFX0"/>
<dbReference type="Gene3D" id="1.25.10.10">
    <property type="entry name" value="Leucine-rich Repeat Variant"/>
    <property type="match status" value="1"/>
</dbReference>
<dbReference type="Proteomes" id="UP001054857">
    <property type="component" value="Unassembled WGS sequence"/>
</dbReference>
<evidence type="ECO:0008006" key="6">
    <source>
        <dbReference type="Google" id="ProtNLM"/>
    </source>
</evidence>
<dbReference type="GO" id="GO:0010265">
    <property type="term" value="P:SCF complex assembly"/>
    <property type="evidence" value="ECO:0007669"/>
    <property type="project" value="InterPro"/>
</dbReference>
<feature type="region of interest" description="Disordered" evidence="3">
    <location>
        <begin position="339"/>
        <end position="377"/>
    </location>
</feature>